<gene>
    <name evidence="12" type="ORF">L798_07448</name>
</gene>
<reference evidence="12 13" key="1">
    <citation type="journal article" date="2014" name="Nat. Commun.">
        <title>Molecular traces of alternative social organization in a termite genome.</title>
        <authorList>
            <person name="Terrapon N."/>
            <person name="Li C."/>
            <person name="Robertson H.M."/>
            <person name="Ji L."/>
            <person name="Meng X."/>
            <person name="Booth W."/>
            <person name="Chen Z."/>
            <person name="Childers C.P."/>
            <person name="Glastad K.M."/>
            <person name="Gokhale K."/>
            <person name="Gowin J."/>
            <person name="Gronenberg W."/>
            <person name="Hermansen R.A."/>
            <person name="Hu H."/>
            <person name="Hunt B.G."/>
            <person name="Huylmans A.K."/>
            <person name="Khalil S.M."/>
            <person name="Mitchell R.D."/>
            <person name="Munoz-Torres M.C."/>
            <person name="Mustard J.A."/>
            <person name="Pan H."/>
            <person name="Reese J.T."/>
            <person name="Scharf M.E."/>
            <person name="Sun F."/>
            <person name="Vogel H."/>
            <person name="Xiao J."/>
            <person name="Yang W."/>
            <person name="Yang Z."/>
            <person name="Yang Z."/>
            <person name="Zhou J."/>
            <person name="Zhu J."/>
            <person name="Brent C.S."/>
            <person name="Elsik C.G."/>
            <person name="Goodisman M.A."/>
            <person name="Liberles D.A."/>
            <person name="Roe R.M."/>
            <person name="Vargo E.L."/>
            <person name="Vilcinskas A."/>
            <person name="Wang J."/>
            <person name="Bornberg-Bauer E."/>
            <person name="Korb J."/>
            <person name="Zhang G."/>
            <person name="Liebig J."/>
        </authorList>
    </citation>
    <scope>NUCLEOTIDE SEQUENCE [LARGE SCALE GENOMIC DNA]</scope>
    <source>
        <tissue evidence="12">Whole organism</tissue>
    </source>
</reference>
<keyword evidence="6 10" id="KW-1133">Transmembrane helix</keyword>
<name>A0A067R5I7_ZOONE</name>
<dbReference type="AlphaFoldDB" id="A0A067R5I7"/>
<organism evidence="12 13">
    <name type="scientific">Zootermopsis nevadensis</name>
    <name type="common">Dampwood termite</name>
    <dbReference type="NCBI Taxonomy" id="136037"/>
    <lineage>
        <taxon>Eukaryota</taxon>
        <taxon>Metazoa</taxon>
        <taxon>Ecdysozoa</taxon>
        <taxon>Arthropoda</taxon>
        <taxon>Hexapoda</taxon>
        <taxon>Insecta</taxon>
        <taxon>Pterygota</taxon>
        <taxon>Neoptera</taxon>
        <taxon>Polyneoptera</taxon>
        <taxon>Dictyoptera</taxon>
        <taxon>Blattodea</taxon>
        <taxon>Blattoidea</taxon>
        <taxon>Termitoidae</taxon>
        <taxon>Termopsidae</taxon>
        <taxon>Zootermopsis</taxon>
    </lineage>
</organism>
<dbReference type="PANTHER" id="PTHR19957">
    <property type="entry name" value="SYNTAXIN"/>
    <property type="match status" value="1"/>
</dbReference>
<evidence type="ECO:0000256" key="7">
    <source>
        <dbReference type="ARBA" id="ARBA00023034"/>
    </source>
</evidence>
<keyword evidence="4 10" id="KW-0812">Transmembrane</keyword>
<keyword evidence="7" id="KW-0333">Golgi apparatus</keyword>
<evidence type="ECO:0000313" key="12">
    <source>
        <dbReference type="EMBL" id="KDR18446.1"/>
    </source>
</evidence>
<dbReference type="Gene3D" id="1.20.58.70">
    <property type="match status" value="1"/>
</dbReference>
<proteinExistence type="inferred from homology"/>
<dbReference type="SMART" id="SM00397">
    <property type="entry name" value="t_SNARE"/>
    <property type="match status" value="1"/>
</dbReference>
<keyword evidence="8" id="KW-0175">Coiled coil</keyword>
<dbReference type="InterPro" id="IPR006012">
    <property type="entry name" value="Syntaxin/epimorphin_CS"/>
</dbReference>
<keyword evidence="9 10" id="KW-0472">Membrane</keyword>
<dbReference type="Pfam" id="PF05739">
    <property type="entry name" value="SNARE"/>
    <property type="match status" value="1"/>
</dbReference>
<feature type="domain" description="T-SNARE coiled-coil homology" evidence="11">
    <location>
        <begin position="227"/>
        <end position="289"/>
    </location>
</feature>
<keyword evidence="3" id="KW-0813">Transport</keyword>
<comment type="subcellular location">
    <subcellularLocation>
        <location evidence="1">Golgi apparatus membrane</location>
        <topology evidence="1">Single-pass type IV membrane protein</topology>
    </subcellularLocation>
</comment>
<dbReference type="InParanoid" id="A0A067R5I7"/>
<dbReference type="GO" id="GO:0005484">
    <property type="term" value="F:SNAP receptor activity"/>
    <property type="evidence" value="ECO:0007669"/>
    <property type="project" value="InterPro"/>
</dbReference>
<evidence type="ECO:0000259" key="11">
    <source>
        <dbReference type="PROSITE" id="PS50192"/>
    </source>
</evidence>
<dbReference type="GO" id="GO:0006906">
    <property type="term" value="P:vesicle fusion"/>
    <property type="evidence" value="ECO:0007669"/>
    <property type="project" value="TreeGrafter"/>
</dbReference>
<dbReference type="GO" id="GO:0006886">
    <property type="term" value="P:intracellular protein transport"/>
    <property type="evidence" value="ECO:0007669"/>
    <property type="project" value="InterPro"/>
</dbReference>
<dbReference type="OMA" id="NRKMCII"/>
<evidence type="ECO:0000256" key="9">
    <source>
        <dbReference type="ARBA" id="ARBA00023136"/>
    </source>
</evidence>
<dbReference type="InterPro" id="IPR000727">
    <property type="entry name" value="T_SNARE_dom"/>
</dbReference>
<accession>A0A067R5I7</accession>
<dbReference type="GO" id="GO:0031201">
    <property type="term" value="C:SNARE complex"/>
    <property type="evidence" value="ECO:0007669"/>
    <property type="project" value="TreeGrafter"/>
</dbReference>
<evidence type="ECO:0000256" key="1">
    <source>
        <dbReference type="ARBA" id="ARBA00004409"/>
    </source>
</evidence>
<dbReference type="OrthoDB" id="10251371at2759"/>
<evidence type="ECO:0000256" key="3">
    <source>
        <dbReference type="ARBA" id="ARBA00022448"/>
    </source>
</evidence>
<evidence type="ECO:0000256" key="6">
    <source>
        <dbReference type="ARBA" id="ARBA00022989"/>
    </source>
</evidence>
<dbReference type="FunFam" id="1.20.5.110:FF:000081">
    <property type="entry name" value="Syntaxin 16"/>
    <property type="match status" value="1"/>
</dbReference>
<dbReference type="PROSITE" id="PS00914">
    <property type="entry name" value="SYNTAXIN"/>
    <property type="match status" value="1"/>
</dbReference>
<evidence type="ECO:0000256" key="5">
    <source>
        <dbReference type="ARBA" id="ARBA00022927"/>
    </source>
</evidence>
<protein>
    <submittedName>
        <fullName evidence="12">Syntaxin-16</fullName>
    </submittedName>
</protein>
<evidence type="ECO:0000256" key="4">
    <source>
        <dbReference type="ARBA" id="ARBA00022692"/>
    </source>
</evidence>
<keyword evidence="5" id="KW-0653">Protein transport</keyword>
<dbReference type="SUPFAM" id="SSF47661">
    <property type="entry name" value="t-snare proteins"/>
    <property type="match status" value="1"/>
</dbReference>
<keyword evidence="13" id="KW-1185">Reference proteome</keyword>
<dbReference type="CDD" id="cd15845">
    <property type="entry name" value="SNARE_syntaxin16"/>
    <property type="match status" value="1"/>
</dbReference>
<sequence>MASRSLTEVFVLMRNNAMQSRHIYSEQQVTDRMSLVGSDIESGLELRRSGESRMPPAWADGLEEAQYSLTRLRAKIHDLDTLHTRHLHRPTLDDSSDEEQQIEALTQEITRMFGAAHRLIQQIRHQSSEGGRQEQRLSYNVVSSLAATLQELTVNFRRSQNSYLKKLNSREERSKQYFNTVLDQDLSQGVDWEVDIEADSIDHQFGLGPTPGHLTQQQLLLLEEDNTRMAAHREHEVRQIVKSIVDLNDIFKDLAHMVADQGTILDRIDYNIDQCQIQVHQGYQQLQKADSYQKKNRKMVCILILASVTVILLILLIIVKS</sequence>
<comment type="similarity">
    <text evidence="2">Belongs to the syntaxin family.</text>
</comment>
<dbReference type="PANTHER" id="PTHR19957:SF83">
    <property type="entry name" value="SYNTAXIN-16"/>
    <property type="match status" value="1"/>
</dbReference>
<evidence type="ECO:0000313" key="13">
    <source>
        <dbReference type="Proteomes" id="UP000027135"/>
    </source>
</evidence>
<evidence type="ECO:0000256" key="10">
    <source>
        <dbReference type="SAM" id="Phobius"/>
    </source>
</evidence>
<dbReference type="PROSITE" id="PS50192">
    <property type="entry name" value="T_SNARE"/>
    <property type="match status" value="1"/>
</dbReference>
<dbReference type="eggNOG" id="KOG0809">
    <property type="taxonomic scope" value="Eukaryota"/>
</dbReference>
<evidence type="ECO:0000256" key="2">
    <source>
        <dbReference type="ARBA" id="ARBA00009063"/>
    </source>
</evidence>
<dbReference type="GO" id="GO:0000149">
    <property type="term" value="F:SNARE binding"/>
    <property type="evidence" value="ECO:0007669"/>
    <property type="project" value="TreeGrafter"/>
</dbReference>
<dbReference type="Proteomes" id="UP000027135">
    <property type="component" value="Unassembled WGS sequence"/>
</dbReference>
<dbReference type="STRING" id="136037.A0A067R5I7"/>
<evidence type="ECO:0000256" key="8">
    <source>
        <dbReference type="ARBA" id="ARBA00023054"/>
    </source>
</evidence>
<dbReference type="InterPro" id="IPR010989">
    <property type="entry name" value="SNARE"/>
</dbReference>
<feature type="transmembrane region" description="Helical" evidence="10">
    <location>
        <begin position="300"/>
        <end position="319"/>
    </location>
</feature>
<dbReference type="FunCoup" id="A0A067R5I7">
    <property type="interactions" value="1726"/>
</dbReference>
<dbReference type="EMBL" id="KK852686">
    <property type="protein sequence ID" value="KDR18446.1"/>
    <property type="molecule type" value="Genomic_DNA"/>
</dbReference>
<dbReference type="InterPro" id="IPR045242">
    <property type="entry name" value="Syntaxin"/>
</dbReference>
<dbReference type="GO" id="GO:0048278">
    <property type="term" value="P:vesicle docking"/>
    <property type="evidence" value="ECO:0007669"/>
    <property type="project" value="TreeGrafter"/>
</dbReference>
<dbReference type="GO" id="GO:0000139">
    <property type="term" value="C:Golgi membrane"/>
    <property type="evidence" value="ECO:0007669"/>
    <property type="project" value="UniProtKB-SubCell"/>
</dbReference>